<feature type="domain" description="Pterin-binding" evidence="9">
    <location>
        <begin position="100"/>
        <end position="353"/>
    </location>
</feature>
<evidence type="ECO:0000256" key="3">
    <source>
        <dbReference type="ARBA" id="ARBA00004763"/>
    </source>
</evidence>
<dbReference type="SUPFAM" id="SSF51717">
    <property type="entry name" value="Dihydropteroate synthetase-like"/>
    <property type="match status" value="1"/>
</dbReference>
<gene>
    <name evidence="10" type="primary">folP</name>
    <name evidence="10" type="ORF">PZ740_11395</name>
</gene>
<dbReference type="AlphaFoldDB" id="A0AAP3XSL4"/>
<evidence type="ECO:0000256" key="6">
    <source>
        <dbReference type="ARBA" id="ARBA00022723"/>
    </source>
</evidence>
<comment type="cofactor">
    <cofactor evidence="2">
        <name>Mg(2+)</name>
        <dbReference type="ChEBI" id="CHEBI:18420"/>
    </cofactor>
</comment>
<keyword evidence="7" id="KW-0460">Magnesium</keyword>
<dbReference type="NCBIfam" id="TIGR01496">
    <property type="entry name" value="DHPS"/>
    <property type="match status" value="1"/>
</dbReference>
<comment type="caution">
    <text evidence="10">The sequence shown here is derived from an EMBL/GenBank/DDBJ whole genome shotgun (WGS) entry which is preliminary data.</text>
</comment>
<organism evidence="10 11">
    <name type="scientific">Marinimicrococcus flavescens</name>
    <dbReference type="NCBI Taxonomy" id="3031815"/>
    <lineage>
        <taxon>Bacteria</taxon>
        <taxon>Pseudomonadati</taxon>
        <taxon>Pseudomonadota</taxon>
        <taxon>Alphaproteobacteria</taxon>
        <taxon>Geminicoccales</taxon>
        <taxon>Geminicoccaceae</taxon>
        <taxon>Marinimicrococcus</taxon>
    </lineage>
</organism>
<dbReference type="PROSITE" id="PS00792">
    <property type="entry name" value="DHPS_1"/>
    <property type="match status" value="1"/>
</dbReference>
<proteinExistence type="predicted"/>
<keyword evidence="8" id="KW-0289">Folate biosynthesis</keyword>
<keyword evidence="11" id="KW-1185">Reference proteome</keyword>
<dbReference type="CDD" id="cd00739">
    <property type="entry name" value="DHPS"/>
    <property type="match status" value="1"/>
</dbReference>
<dbReference type="PANTHER" id="PTHR20941:SF1">
    <property type="entry name" value="FOLIC ACID SYNTHESIS PROTEIN FOL1"/>
    <property type="match status" value="1"/>
</dbReference>
<dbReference type="Proteomes" id="UP001301140">
    <property type="component" value="Unassembled WGS sequence"/>
</dbReference>
<dbReference type="InterPro" id="IPR045031">
    <property type="entry name" value="DHP_synth-like"/>
</dbReference>
<evidence type="ECO:0000259" key="9">
    <source>
        <dbReference type="PROSITE" id="PS50972"/>
    </source>
</evidence>
<keyword evidence="5 10" id="KW-0808">Transferase</keyword>
<dbReference type="PROSITE" id="PS50972">
    <property type="entry name" value="PTERIN_BINDING"/>
    <property type="match status" value="1"/>
</dbReference>
<dbReference type="GO" id="GO:0005829">
    <property type="term" value="C:cytosol"/>
    <property type="evidence" value="ECO:0007669"/>
    <property type="project" value="TreeGrafter"/>
</dbReference>
<keyword evidence="6" id="KW-0479">Metal-binding</keyword>
<reference evidence="10 11" key="1">
    <citation type="submission" date="2023-03" db="EMBL/GenBank/DDBJ databases">
        <title>YIM 152171 draft genome.</title>
        <authorList>
            <person name="Yang Z."/>
        </authorList>
    </citation>
    <scope>NUCLEOTIDE SEQUENCE [LARGE SCALE GENOMIC DNA]</scope>
    <source>
        <strain evidence="10 11">YIM 152171</strain>
    </source>
</reference>
<evidence type="ECO:0000313" key="10">
    <source>
        <dbReference type="EMBL" id="MDF1586982.1"/>
    </source>
</evidence>
<accession>A0AAP3XSL4</accession>
<dbReference type="GO" id="GO:0046656">
    <property type="term" value="P:folic acid biosynthetic process"/>
    <property type="evidence" value="ECO:0007669"/>
    <property type="project" value="UniProtKB-KW"/>
</dbReference>
<evidence type="ECO:0000256" key="1">
    <source>
        <dbReference type="ARBA" id="ARBA00000012"/>
    </source>
</evidence>
<dbReference type="InterPro" id="IPR006390">
    <property type="entry name" value="DHP_synth_dom"/>
</dbReference>
<evidence type="ECO:0000313" key="11">
    <source>
        <dbReference type="Proteomes" id="UP001301140"/>
    </source>
</evidence>
<dbReference type="GO" id="GO:0046872">
    <property type="term" value="F:metal ion binding"/>
    <property type="evidence" value="ECO:0007669"/>
    <property type="project" value="UniProtKB-KW"/>
</dbReference>
<evidence type="ECO:0000256" key="7">
    <source>
        <dbReference type="ARBA" id="ARBA00022842"/>
    </source>
</evidence>
<dbReference type="PROSITE" id="PS00793">
    <property type="entry name" value="DHPS_2"/>
    <property type="match status" value="1"/>
</dbReference>
<evidence type="ECO:0000256" key="2">
    <source>
        <dbReference type="ARBA" id="ARBA00001946"/>
    </source>
</evidence>
<protein>
    <recommendedName>
        <fullName evidence="4">dihydropteroate synthase</fullName>
        <ecNumber evidence="4">2.5.1.15</ecNumber>
    </recommendedName>
</protein>
<name>A0AAP3XSL4_9PROT</name>
<sequence length="366" mass="38740">MPLPASSPRAPRLYLRPLGLFFGDEAEAVLRAGQGLPLGGPARACALVEATLWAPPEPPDRRILRPRQIESWLAALPPELRCRARRLLDRLTGGNLLPRPQVMGILNVTPDSFSDGGRHADAEAAVQAGLRMAADGADLIDVGGESTRPGAAPVPPEEELRRVLPVIEGLAGAGLRVSVDTRRAAVMEAAVAAGAWMINDVSGLAHDPRSLAVAAASGAKVVLMHMQGTPATMNQAPAYEQCALEVFDRLEARLEACEAAGLPRGRVIVDPGLCFGKHEPHNVDLLRHLAVLLGLGCPVLLGVSRKGWAEWIERAHPPADRLPSTLAANQWALAMGAGLLRVHDVAAARQAVDAWCTIGGHNRTGH</sequence>
<dbReference type="GO" id="GO:0004156">
    <property type="term" value="F:dihydropteroate synthase activity"/>
    <property type="evidence" value="ECO:0007669"/>
    <property type="project" value="UniProtKB-EC"/>
</dbReference>
<evidence type="ECO:0000256" key="4">
    <source>
        <dbReference type="ARBA" id="ARBA00012458"/>
    </source>
</evidence>
<comment type="pathway">
    <text evidence="3">Cofactor biosynthesis; tetrahydrofolate biosynthesis; 7,8-dihydrofolate from 2-amino-4-hydroxy-6-hydroxymethyl-7,8-dihydropteridine diphosphate and 4-aminobenzoate: step 1/2.</text>
</comment>
<evidence type="ECO:0000256" key="8">
    <source>
        <dbReference type="ARBA" id="ARBA00022909"/>
    </source>
</evidence>
<dbReference type="EC" id="2.5.1.15" evidence="4"/>
<evidence type="ECO:0000256" key="5">
    <source>
        <dbReference type="ARBA" id="ARBA00022679"/>
    </source>
</evidence>
<dbReference type="InterPro" id="IPR011005">
    <property type="entry name" value="Dihydropteroate_synth-like_sf"/>
</dbReference>
<dbReference type="EMBL" id="JARGEQ010000102">
    <property type="protein sequence ID" value="MDF1586982.1"/>
    <property type="molecule type" value="Genomic_DNA"/>
</dbReference>
<dbReference type="RefSeq" id="WP_327789403.1">
    <property type="nucleotide sequence ID" value="NZ_JARGEQ010000102.1"/>
</dbReference>
<dbReference type="InterPro" id="IPR000489">
    <property type="entry name" value="Pterin-binding_dom"/>
</dbReference>
<comment type="catalytic activity">
    <reaction evidence="1">
        <text>(7,8-dihydropterin-6-yl)methyl diphosphate + 4-aminobenzoate = 7,8-dihydropteroate + diphosphate</text>
        <dbReference type="Rhea" id="RHEA:19949"/>
        <dbReference type="ChEBI" id="CHEBI:17836"/>
        <dbReference type="ChEBI" id="CHEBI:17839"/>
        <dbReference type="ChEBI" id="CHEBI:33019"/>
        <dbReference type="ChEBI" id="CHEBI:72950"/>
        <dbReference type="EC" id="2.5.1.15"/>
    </reaction>
</comment>
<dbReference type="PANTHER" id="PTHR20941">
    <property type="entry name" value="FOLATE SYNTHESIS PROTEINS"/>
    <property type="match status" value="1"/>
</dbReference>
<dbReference type="Pfam" id="PF00809">
    <property type="entry name" value="Pterin_bind"/>
    <property type="match status" value="1"/>
</dbReference>
<dbReference type="Gene3D" id="3.20.20.20">
    <property type="entry name" value="Dihydropteroate synthase-like"/>
    <property type="match status" value="1"/>
</dbReference>
<dbReference type="GO" id="GO:0046654">
    <property type="term" value="P:tetrahydrofolate biosynthetic process"/>
    <property type="evidence" value="ECO:0007669"/>
    <property type="project" value="TreeGrafter"/>
</dbReference>